<organism evidence="5 20">
    <name type="scientific">Methanococcus maripaludis</name>
    <name type="common">Methanococcus deltae</name>
    <dbReference type="NCBI Taxonomy" id="39152"/>
    <lineage>
        <taxon>Archaea</taxon>
        <taxon>Methanobacteriati</taxon>
        <taxon>Methanobacteriota</taxon>
        <taxon>Methanomada group</taxon>
        <taxon>Methanococci</taxon>
        <taxon>Methanococcales</taxon>
        <taxon>Methanococcaceae</taxon>
        <taxon>Methanococcus</taxon>
    </lineage>
</organism>
<evidence type="ECO:0000313" key="25">
    <source>
        <dbReference type="Proteomes" id="UP000564425"/>
    </source>
</evidence>
<dbReference type="Proteomes" id="UP000536195">
    <property type="component" value="Unassembled WGS sequence"/>
</dbReference>
<dbReference type="HAMAP" id="MF_00721">
    <property type="entry name" value="Ribosomal_eL14"/>
    <property type="match status" value="1"/>
</dbReference>
<keyword evidence="1 3" id="KW-0689">Ribosomal protein</keyword>
<evidence type="ECO:0000313" key="31">
    <source>
        <dbReference type="Proteomes" id="UP000590564"/>
    </source>
</evidence>
<evidence type="ECO:0000313" key="28">
    <source>
        <dbReference type="Proteomes" id="UP000571751"/>
    </source>
</evidence>
<dbReference type="Proteomes" id="UP000522365">
    <property type="component" value="Unassembled WGS sequence"/>
</dbReference>
<evidence type="ECO:0000313" key="6">
    <source>
        <dbReference type="EMBL" id="MBA2841148.1"/>
    </source>
</evidence>
<dbReference type="GO" id="GO:0003723">
    <property type="term" value="F:RNA binding"/>
    <property type="evidence" value="ECO:0007669"/>
    <property type="project" value="InterPro"/>
</dbReference>
<evidence type="ECO:0000313" key="18">
    <source>
        <dbReference type="EMBL" id="MBM7408609.1"/>
    </source>
</evidence>
<evidence type="ECO:0000256" key="3">
    <source>
        <dbReference type="HAMAP-Rule" id="MF_00721"/>
    </source>
</evidence>
<evidence type="ECO:0000313" key="26">
    <source>
        <dbReference type="Proteomes" id="UP000567099"/>
    </source>
</evidence>
<dbReference type="GO" id="GO:0022625">
    <property type="term" value="C:cytosolic large ribosomal subunit"/>
    <property type="evidence" value="ECO:0007669"/>
    <property type="project" value="TreeGrafter"/>
</dbReference>
<dbReference type="EMBL" id="JACDUN010000001">
    <property type="protein sequence ID" value="MBA2858471.1"/>
    <property type="molecule type" value="Genomic_DNA"/>
</dbReference>
<dbReference type="EMBL" id="JACDUI010000003">
    <property type="protein sequence ID" value="MBA2841148.1"/>
    <property type="molecule type" value="Genomic_DNA"/>
</dbReference>
<protein>
    <recommendedName>
        <fullName evidence="3">Large ribosomal subunit protein eL14</fullName>
    </recommendedName>
</protein>
<dbReference type="Proteomes" id="UP000590564">
    <property type="component" value="Unassembled WGS sequence"/>
</dbReference>
<dbReference type="EMBL" id="JACCQJ010000003">
    <property type="protein sequence ID" value="MBG0769850.1"/>
    <property type="molecule type" value="Genomic_DNA"/>
</dbReference>
<sequence>MAAIEVGRVCIKTLGREAGNTCVIVEVLDKNFVVIDGSVKRRRCNLKHVEPTDKKVDLEKAASTEEVKLALDAAGLL</sequence>
<evidence type="ECO:0000313" key="7">
    <source>
        <dbReference type="EMBL" id="MBA2846435.1"/>
    </source>
</evidence>
<dbReference type="NCBIfam" id="NF003320">
    <property type="entry name" value="PRK04333.1"/>
    <property type="match status" value="1"/>
</dbReference>
<dbReference type="Proteomes" id="UP000564425">
    <property type="component" value="Unassembled WGS sequence"/>
</dbReference>
<dbReference type="SUPFAM" id="SSF50104">
    <property type="entry name" value="Translation proteins SH3-like domain"/>
    <property type="match status" value="1"/>
</dbReference>
<keyword evidence="2 3" id="KW-0687">Ribonucleoprotein</keyword>
<evidence type="ECO:0000259" key="4">
    <source>
        <dbReference type="Pfam" id="PF00467"/>
    </source>
</evidence>
<evidence type="ECO:0000313" key="17">
    <source>
        <dbReference type="EMBL" id="MBG0769850.1"/>
    </source>
</evidence>
<evidence type="ECO:0000313" key="24">
    <source>
        <dbReference type="Proteomes" id="UP000563838"/>
    </source>
</evidence>
<evidence type="ECO:0000256" key="2">
    <source>
        <dbReference type="ARBA" id="ARBA00023274"/>
    </source>
</evidence>
<dbReference type="Proteomes" id="UP000571751">
    <property type="component" value="Unassembled WGS sequence"/>
</dbReference>
<evidence type="ECO:0000313" key="10">
    <source>
        <dbReference type="EMBL" id="MBA2858471.1"/>
    </source>
</evidence>
<dbReference type="PANTHER" id="PTHR11127">
    <property type="entry name" value="60S RIBOSOMAL PROTEIN L14"/>
    <property type="match status" value="1"/>
</dbReference>
<dbReference type="EMBL" id="JACDUJ010000001">
    <property type="protein sequence ID" value="MBA2846435.1"/>
    <property type="molecule type" value="Genomic_DNA"/>
</dbReference>
<proteinExistence type="inferred from homology"/>
<dbReference type="Pfam" id="PF00467">
    <property type="entry name" value="KOW"/>
    <property type="match status" value="1"/>
</dbReference>
<evidence type="ECO:0000313" key="22">
    <source>
        <dbReference type="Proteomes" id="UP000536195"/>
    </source>
</evidence>
<dbReference type="Proteomes" id="UP000571854">
    <property type="component" value="Unassembled WGS sequence"/>
</dbReference>
<reference evidence="20" key="1">
    <citation type="journal article" date="2018" name="Genome Announc.">
        <title>Complete Genome Sequence of the Methanococcus maripaludis Type Strain JJ (DSM 2067), a Model for Selenoprotein Synthesis in Archaea.</title>
        <authorList>
            <person name="Poehlein A."/>
            <person name="Heym D."/>
            <person name="Quitzke V."/>
            <person name="Fersch J."/>
            <person name="Daniel R."/>
            <person name="Rother M."/>
        </authorList>
    </citation>
    <scope>NUCLEOTIDE SEQUENCE [LARGE SCALE GENOMIC DNA]</scope>
    <source>
        <strain evidence="20">DSM 2067</strain>
    </source>
</reference>
<dbReference type="GO" id="GO:0003735">
    <property type="term" value="F:structural constituent of ribosome"/>
    <property type="evidence" value="ECO:0007669"/>
    <property type="project" value="InterPro"/>
</dbReference>
<dbReference type="EMBL" id="JACDUK010000003">
    <property type="protein sequence ID" value="MBA2853703.1"/>
    <property type="molecule type" value="Genomic_DNA"/>
</dbReference>
<feature type="domain" description="KOW" evidence="4">
    <location>
        <begin position="6"/>
        <end position="36"/>
    </location>
</feature>
<dbReference type="GeneID" id="10982095"/>
<evidence type="ECO:0000256" key="1">
    <source>
        <dbReference type="ARBA" id="ARBA00022980"/>
    </source>
</evidence>
<dbReference type="Proteomes" id="UP000742560">
    <property type="component" value="Unassembled WGS sequence"/>
</dbReference>
<evidence type="ECO:0000313" key="21">
    <source>
        <dbReference type="Proteomes" id="UP000522365"/>
    </source>
</evidence>
<dbReference type="Proteomes" id="UP000563838">
    <property type="component" value="Unassembled WGS sequence"/>
</dbReference>
<dbReference type="InterPro" id="IPR023651">
    <property type="entry name" value="Ribosomal_eL14_arc"/>
</dbReference>
<dbReference type="GO" id="GO:0006412">
    <property type="term" value="P:translation"/>
    <property type="evidence" value="ECO:0007669"/>
    <property type="project" value="UniProtKB-UniRule"/>
</dbReference>
<dbReference type="SMR" id="A0A2L1C8U9"/>
<dbReference type="InterPro" id="IPR008991">
    <property type="entry name" value="Translation_prot_SH3-like_sf"/>
</dbReference>
<dbReference type="Proteomes" id="UP000568063">
    <property type="component" value="Unassembled WGS sequence"/>
</dbReference>
<evidence type="ECO:0000313" key="14">
    <source>
        <dbReference type="EMBL" id="MBB6067721.1"/>
    </source>
</evidence>
<dbReference type="AlphaFoldDB" id="A0A2L1C8U9"/>
<dbReference type="InterPro" id="IPR039660">
    <property type="entry name" value="Ribosomal_eL14"/>
</dbReference>
<evidence type="ECO:0000313" key="16">
    <source>
        <dbReference type="EMBL" id="MBB6497117.1"/>
    </source>
</evidence>
<dbReference type="EMBL" id="JACDUM010000003">
    <property type="protein sequence ID" value="MBA2860656.1"/>
    <property type="molecule type" value="Genomic_DNA"/>
</dbReference>
<evidence type="ECO:0000313" key="20">
    <source>
        <dbReference type="Proteomes" id="UP000239462"/>
    </source>
</evidence>
<dbReference type="EMBL" id="JACDUH010000001">
    <property type="protein sequence ID" value="MBA2851002.1"/>
    <property type="molecule type" value="Genomic_DNA"/>
</dbReference>
<evidence type="ECO:0000313" key="27">
    <source>
        <dbReference type="Proteomes" id="UP000568063"/>
    </source>
</evidence>
<gene>
    <name evidence="3" type="primary">rpl14e</name>
    <name evidence="17" type="ORF">H0S71_08145</name>
    <name evidence="18" type="ORF">HNP85_000281</name>
    <name evidence="8" type="ORF">HNP86_001133</name>
    <name evidence="6" type="ORF">HNP87_001697</name>
    <name evidence="7" type="ORF">HNP88_000619</name>
    <name evidence="9" type="ORF">HNP89_001679</name>
    <name evidence="11" type="ORF">HNP91_001487</name>
    <name evidence="15" type="ORF">HNP92_001550</name>
    <name evidence="10" type="ORF">HNP93_001172</name>
    <name evidence="12" type="ORF">HNP94_001191</name>
    <name evidence="13" type="ORF">HNP95_001779</name>
    <name evidence="16" type="ORF">HNP96_001158</name>
    <name evidence="14" type="ORF">HNP97_001231</name>
    <name evidence="19" type="ORF">J2745_001378</name>
    <name evidence="5" type="ORF">MMJJ_03580</name>
</gene>
<dbReference type="Proteomes" id="UP000584706">
    <property type="component" value="Unassembled WGS sequence"/>
</dbReference>
<dbReference type="GO" id="GO:0042273">
    <property type="term" value="P:ribosomal large subunit biogenesis"/>
    <property type="evidence" value="ECO:0007669"/>
    <property type="project" value="TreeGrafter"/>
</dbReference>
<evidence type="ECO:0000313" key="19">
    <source>
        <dbReference type="EMBL" id="MBP2219872.1"/>
    </source>
</evidence>
<reference evidence="21 23" key="3">
    <citation type="submission" date="2020-07" db="EMBL/GenBank/DDBJ databases">
        <title>Genomic Encyclopedia of Type Strains, Phase IV (KMG-V): Genome sequencing to study the core and pangenomes of soil and plant-associated prokaryotes.</title>
        <authorList>
            <person name="Whitman W."/>
        </authorList>
    </citation>
    <scope>NUCLEOTIDE SEQUENCE [LARGE SCALE GENOMIC DNA]</scope>
    <source>
        <strain evidence="8 25">A1</strain>
        <strain evidence="6 24">A4</strain>
        <strain evidence="7 29">A5</strain>
        <strain evidence="15 22">C11</strain>
        <strain evidence="10 23">C12</strain>
        <strain evidence="12 26">C13</strain>
        <strain evidence="13 28">C14</strain>
        <strain evidence="11 27">C9</strain>
        <strain evidence="16 31">D1</strain>
        <strain evidence="14 30">DSM 7078</strain>
        <strain evidence="18">RC</strain>
        <strain evidence="9 21">S1</strain>
    </source>
</reference>
<dbReference type="Gene3D" id="2.30.30.30">
    <property type="match status" value="1"/>
</dbReference>
<dbReference type="EMBL" id="JACHEC010000003">
    <property type="protein sequence ID" value="MBB6402228.1"/>
    <property type="molecule type" value="Genomic_DNA"/>
</dbReference>
<dbReference type="InterPro" id="IPR005824">
    <property type="entry name" value="KOW"/>
</dbReference>
<comment type="similarity">
    <text evidence="3">Belongs to the eukaryotic ribosomal protein eL14 family.</text>
</comment>
<dbReference type="EMBL" id="CP026606">
    <property type="protein sequence ID" value="AVB75775.1"/>
    <property type="molecule type" value="Genomic_DNA"/>
</dbReference>
<evidence type="ECO:0000313" key="29">
    <source>
        <dbReference type="Proteomes" id="UP000571854"/>
    </source>
</evidence>
<evidence type="ECO:0000313" key="30">
    <source>
        <dbReference type="Proteomes" id="UP000584706"/>
    </source>
</evidence>
<dbReference type="Proteomes" id="UP000558015">
    <property type="component" value="Unassembled WGS sequence"/>
</dbReference>
<dbReference type="EMBL" id="JAFBBC010000001">
    <property type="protein sequence ID" value="MBM7408609.1"/>
    <property type="molecule type" value="Genomic_DNA"/>
</dbReference>
<dbReference type="PANTHER" id="PTHR11127:SF2">
    <property type="entry name" value="LARGE RIBOSOMAL SUBUNIT PROTEIN EL14"/>
    <property type="match status" value="1"/>
</dbReference>
<evidence type="ECO:0000313" key="5">
    <source>
        <dbReference type="EMBL" id="AVB75775.1"/>
    </source>
</evidence>
<evidence type="ECO:0000313" key="12">
    <source>
        <dbReference type="EMBL" id="MBA2864191.1"/>
    </source>
</evidence>
<reference evidence="19" key="5">
    <citation type="submission" date="2021-03" db="EMBL/GenBank/DDBJ databases">
        <title>Genomic Encyclopedia of Type Strains, Phase IV (KMG-IV): sequencing the most valuable type-strain genomes for metagenomic binning, comparative biology and taxonomic classification.</title>
        <authorList>
            <person name="Goeker M."/>
        </authorList>
    </citation>
    <scope>NUCLEOTIDE SEQUENCE</scope>
    <source>
        <strain evidence="19">DSM 2771</strain>
    </source>
</reference>
<reference evidence="5" key="2">
    <citation type="submission" date="2018-02" db="EMBL/GenBank/DDBJ databases">
        <title>Complete genome sequence of the Methanococcus maripaludis type strain JJ (DSM 2067), a model for selenoprotein synthesis in Archaea.</title>
        <authorList>
            <person name="Poehlein A."/>
            <person name="Heym D."/>
            <person name="Quitzke V."/>
            <person name="Fersch J."/>
            <person name="Daniel R."/>
            <person name="Rother M."/>
        </authorList>
    </citation>
    <scope>NUCLEOTIDE SEQUENCE [LARGE SCALE GENOMIC DNA]</scope>
    <source>
        <strain evidence="5">DSM 2067</strain>
    </source>
</reference>
<evidence type="ECO:0000313" key="23">
    <source>
        <dbReference type="Proteomes" id="UP000558015"/>
    </source>
</evidence>
<dbReference type="RefSeq" id="WP_011170569.1">
    <property type="nucleotide sequence ID" value="NZ_BAAABJ010000001.1"/>
</dbReference>
<evidence type="ECO:0000313" key="11">
    <source>
        <dbReference type="EMBL" id="MBA2860656.1"/>
    </source>
</evidence>
<dbReference type="EMBL" id="JACHIQ010000002">
    <property type="protein sequence ID" value="MBB6067721.1"/>
    <property type="molecule type" value="Genomic_DNA"/>
</dbReference>
<reference evidence="17" key="4">
    <citation type="submission" date="2020-07" db="EMBL/GenBank/DDBJ databases">
        <title>Severe corrosion of carbon steel in oil field produced water can be linked to methanogenic archaea containing a special type of NiFe hydrogenase.</title>
        <authorList>
            <person name="Lahme S."/>
            <person name="Mand J."/>
            <person name="Longwell J."/>
            <person name="Smith R."/>
            <person name="Enning D."/>
        </authorList>
    </citation>
    <scope>NUCLEOTIDE SEQUENCE</scope>
    <source>
        <strain evidence="17">MIC098Bin5</strain>
    </source>
</reference>
<dbReference type="Proteomes" id="UP000239462">
    <property type="component" value="Chromosome"/>
</dbReference>
<dbReference type="EMBL" id="JACHED010000002">
    <property type="protein sequence ID" value="MBB6497117.1"/>
    <property type="molecule type" value="Genomic_DNA"/>
</dbReference>
<evidence type="ECO:0000313" key="9">
    <source>
        <dbReference type="EMBL" id="MBA2853703.1"/>
    </source>
</evidence>
<evidence type="ECO:0000313" key="15">
    <source>
        <dbReference type="EMBL" id="MBB6402228.1"/>
    </source>
</evidence>
<evidence type="ECO:0000313" key="13">
    <source>
        <dbReference type="EMBL" id="MBA2869583.1"/>
    </source>
</evidence>
<dbReference type="Proteomes" id="UP000714405">
    <property type="component" value="Unassembled WGS sequence"/>
</dbReference>
<dbReference type="Proteomes" id="UP000722095">
    <property type="component" value="Unassembled WGS sequence"/>
</dbReference>
<dbReference type="Proteomes" id="UP000567099">
    <property type="component" value="Unassembled WGS sequence"/>
</dbReference>
<dbReference type="EMBL" id="JAGINF010000004">
    <property type="protein sequence ID" value="MBP2219872.1"/>
    <property type="molecule type" value="Genomic_DNA"/>
</dbReference>
<accession>A0A2L1C8U9</accession>
<dbReference type="EMBL" id="JACDUP010000003">
    <property type="protein sequence ID" value="MBA2869583.1"/>
    <property type="molecule type" value="Genomic_DNA"/>
</dbReference>
<dbReference type="EMBL" id="JACDUO010000001">
    <property type="protein sequence ID" value="MBA2864191.1"/>
    <property type="molecule type" value="Genomic_DNA"/>
</dbReference>
<dbReference type="InterPro" id="IPR014722">
    <property type="entry name" value="Rib_uL2_dom2"/>
</dbReference>
<name>A0A2L1C8U9_METMI</name>
<dbReference type="OMA" id="RRCNIKH"/>
<evidence type="ECO:0000313" key="8">
    <source>
        <dbReference type="EMBL" id="MBA2851002.1"/>
    </source>
</evidence>
<dbReference type="KEGG" id="mmad:MMJJ_03580"/>
<dbReference type="CDD" id="cd23702">
    <property type="entry name" value="eL14"/>
    <property type="match status" value="1"/>
</dbReference>